<evidence type="ECO:0000256" key="2">
    <source>
        <dbReference type="ARBA" id="ARBA00023125"/>
    </source>
</evidence>
<dbReference type="PANTHER" id="PTHR30349:SF41">
    <property type="entry name" value="INTEGRASE_RECOMBINASE PROTEIN MJ0367-RELATED"/>
    <property type="match status" value="1"/>
</dbReference>
<dbReference type="Gene3D" id="1.10.443.10">
    <property type="entry name" value="Intergrase catalytic core"/>
    <property type="match status" value="1"/>
</dbReference>
<keyword evidence="7" id="KW-1185">Reference proteome</keyword>
<dbReference type="SUPFAM" id="SSF56349">
    <property type="entry name" value="DNA breaking-rejoining enzymes"/>
    <property type="match status" value="1"/>
</dbReference>
<dbReference type="InterPro" id="IPR011010">
    <property type="entry name" value="DNA_brk_join_enz"/>
</dbReference>
<name>A0ABW6LTT8_9ACTN</name>
<dbReference type="InterPro" id="IPR050090">
    <property type="entry name" value="Tyrosine_recombinase_XerCD"/>
</dbReference>
<protein>
    <submittedName>
        <fullName evidence="6">Tyrosine-type recombinase/integrase</fullName>
    </submittedName>
</protein>
<dbReference type="RefSeq" id="WP_388101471.1">
    <property type="nucleotide sequence ID" value="NZ_JBIAHM010000001.1"/>
</dbReference>
<feature type="region of interest" description="Disordered" evidence="4">
    <location>
        <begin position="501"/>
        <end position="538"/>
    </location>
</feature>
<keyword evidence="2" id="KW-0238">DNA-binding</keyword>
<evidence type="ECO:0000256" key="1">
    <source>
        <dbReference type="ARBA" id="ARBA00008857"/>
    </source>
</evidence>
<proteinExistence type="inferred from homology"/>
<gene>
    <name evidence="6" type="ORF">ACFYNQ_00755</name>
</gene>
<sequence>MKNGTITRRCRCTAPETGKDLGASCPKLQSRRHGTYGVFQELDPAQDGRRRRFRRGGFETSAKAKEELDKVRALMAIPEEDDAWGKTQISDLLEVCVQDKSPLPDYDETRRRFQTGQALNSKVTVEEWLDTWLAGRKRLRRGGVARYECDIRIHLRPHLGHLRLDKLRVHHIDTMFDAINERNIEIQEQNAQRRAVTAELKATPNKGAENRARRKWFRAQLDAMPPFRRITGLNTQPHIRDTLRAALNVAISQQVMPAFNPAAHVELLPGTKPKALIWTDERIARWLETGEKPSPVMVWTPEQTAVFLDFVSADRLYMLWRLIAFRGTRRGEACGVRWEDHSGKARSLSIATQLVQDGWEVHEGAPKTDSGIRLIALDDDTNEGLISHKDRQQRECEAWGEGWQNTGRIFTQEDGSLLHPGKVSDLFERLTKAAGLPPIRLHDLRHVAATLMLAAGADIKVVSETLGHSDTRVTRDIYQSVLDDLARDAAEKVVQLVPHTRKPLVAVRDDEPKSSTAPQRPRMVPPRKDDAPQQNRSA</sequence>
<comment type="similarity">
    <text evidence="1">Belongs to the 'phage' integrase family.</text>
</comment>
<dbReference type="CDD" id="cd01189">
    <property type="entry name" value="INT_ICEBs1_C_like"/>
    <property type="match status" value="1"/>
</dbReference>
<evidence type="ECO:0000259" key="5">
    <source>
        <dbReference type="PROSITE" id="PS51898"/>
    </source>
</evidence>
<dbReference type="InterPro" id="IPR002104">
    <property type="entry name" value="Integrase_catalytic"/>
</dbReference>
<dbReference type="PROSITE" id="PS51898">
    <property type="entry name" value="TYR_RECOMBINASE"/>
    <property type="match status" value="1"/>
</dbReference>
<keyword evidence="3" id="KW-0233">DNA recombination</keyword>
<dbReference type="Pfam" id="PF00589">
    <property type="entry name" value="Phage_integrase"/>
    <property type="match status" value="1"/>
</dbReference>
<dbReference type="InterPro" id="IPR010998">
    <property type="entry name" value="Integrase_recombinase_N"/>
</dbReference>
<dbReference type="Gene3D" id="1.10.150.130">
    <property type="match status" value="1"/>
</dbReference>
<organism evidence="6 7">
    <name type="scientific">Streptomyces hokutonensis</name>
    <dbReference type="NCBI Taxonomy" id="1306990"/>
    <lineage>
        <taxon>Bacteria</taxon>
        <taxon>Bacillati</taxon>
        <taxon>Actinomycetota</taxon>
        <taxon>Actinomycetes</taxon>
        <taxon>Kitasatosporales</taxon>
        <taxon>Streptomycetaceae</taxon>
        <taxon>Streptomyces</taxon>
    </lineage>
</organism>
<evidence type="ECO:0000313" key="7">
    <source>
        <dbReference type="Proteomes" id="UP001601303"/>
    </source>
</evidence>
<evidence type="ECO:0000313" key="6">
    <source>
        <dbReference type="EMBL" id="MFE9597089.1"/>
    </source>
</evidence>
<comment type="caution">
    <text evidence="6">The sequence shown here is derived from an EMBL/GenBank/DDBJ whole genome shotgun (WGS) entry which is preliminary data.</text>
</comment>
<evidence type="ECO:0000256" key="3">
    <source>
        <dbReference type="ARBA" id="ARBA00023172"/>
    </source>
</evidence>
<dbReference type="PANTHER" id="PTHR30349">
    <property type="entry name" value="PHAGE INTEGRASE-RELATED"/>
    <property type="match status" value="1"/>
</dbReference>
<dbReference type="InterPro" id="IPR013762">
    <property type="entry name" value="Integrase-like_cat_sf"/>
</dbReference>
<feature type="domain" description="Tyr recombinase" evidence="5">
    <location>
        <begin position="294"/>
        <end position="491"/>
    </location>
</feature>
<dbReference type="Proteomes" id="UP001601303">
    <property type="component" value="Unassembled WGS sequence"/>
</dbReference>
<evidence type="ECO:0000256" key="4">
    <source>
        <dbReference type="SAM" id="MobiDB-lite"/>
    </source>
</evidence>
<accession>A0ABW6LTT8</accession>
<dbReference type="EMBL" id="JBIAHM010000001">
    <property type="protein sequence ID" value="MFE9597089.1"/>
    <property type="molecule type" value="Genomic_DNA"/>
</dbReference>
<reference evidence="6 7" key="1">
    <citation type="submission" date="2024-10" db="EMBL/GenBank/DDBJ databases">
        <title>The Natural Products Discovery Center: Release of the First 8490 Sequenced Strains for Exploring Actinobacteria Biosynthetic Diversity.</title>
        <authorList>
            <person name="Kalkreuter E."/>
            <person name="Kautsar S.A."/>
            <person name="Yang D."/>
            <person name="Bader C.D."/>
            <person name="Teijaro C.N."/>
            <person name="Fluegel L."/>
            <person name="Davis C.M."/>
            <person name="Simpson J.R."/>
            <person name="Lauterbach L."/>
            <person name="Steele A.D."/>
            <person name="Gui C."/>
            <person name="Meng S."/>
            <person name="Li G."/>
            <person name="Viehrig K."/>
            <person name="Ye F."/>
            <person name="Su P."/>
            <person name="Kiefer A.F."/>
            <person name="Nichols A."/>
            <person name="Cepeda A.J."/>
            <person name="Yan W."/>
            <person name="Fan B."/>
            <person name="Jiang Y."/>
            <person name="Adhikari A."/>
            <person name="Zheng C.-J."/>
            <person name="Schuster L."/>
            <person name="Cowan T.M."/>
            <person name="Smanski M.J."/>
            <person name="Chevrette M.G."/>
            <person name="De Carvalho L.P.S."/>
            <person name="Shen B."/>
        </authorList>
    </citation>
    <scope>NUCLEOTIDE SEQUENCE [LARGE SCALE GENOMIC DNA]</scope>
    <source>
        <strain evidence="6 7">NPDC006488</strain>
    </source>
</reference>